<dbReference type="Pfam" id="PF00072">
    <property type="entry name" value="Response_reg"/>
    <property type="match status" value="1"/>
</dbReference>
<dbReference type="Gene3D" id="3.40.50.2300">
    <property type="match status" value="1"/>
</dbReference>
<dbReference type="CDD" id="cd00383">
    <property type="entry name" value="trans_reg_C"/>
    <property type="match status" value="1"/>
</dbReference>
<proteinExistence type="predicted"/>
<dbReference type="InterPro" id="IPR001789">
    <property type="entry name" value="Sig_transdc_resp-reg_receiver"/>
</dbReference>
<dbReference type="InterPro" id="IPR011006">
    <property type="entry name" value="CheY-like_superfamily"/>
</dbReference>
<dbReference type="SUPFAM" id="SSF52172">
    <property type="entry name" value="CheY-like"/>
    <property type="match status" value="1"/>
</dbReference>
<sequence length="233" mass="26786">MSAAKAAQQTHRILVVDDDPDIIELLEYNLQKEGYDVRTATDGRKALEVAKAFLPELVLLDIMMPQLDGIETGRQLREIPELRQAYILFLTARSEEYSEVAAFEIGADDYITKPIKPRALMSRINALFRREAQKADPGEKIEIADLVINRKNYSVNQGERSVILPKKEFELLFFLAQNPNKVFSREELLQKIWGADIYVLERTVDVHIRKLREKVGEGYIRTLKGVGYMFEVE</sequence>
<feature type="domain" description="OmpR/PhoB-type" evidence="7">
    <location>
        <begin position="138"/>
        <end position="232"/>
    </location>
</feature>
<dbReference type="Pfam" id="PF00486">
    <property type="entry name" value="Trans_reg_C"/>
    <property type="match status" value="1"/>
</dbReference>
<evidence type="ECO:0000259" key="6">
    <source>
        <dbReference type="PROSITE" id="PS50110"/>
    </source>
</evidence>
<feature type="DNA-binding region" description="OmpR/PhoB-type" evidence="5">
    <location>
        <begin position="138"/>
        <end position="232"/>
    </location>
</feature>
<reference evidence="9" key="1">
    <citation type="journal article" date="2019" name="Int. J. Syst. Evol. Microbiol.">
        <title>The Global Catalogue of Microorganisms (GCM) 10K type strain sequencing project: providing services to taxonomists for standard genome sequencing and annotation.</title>
        <authorList>
            <consortium name="The Broad Institute Genomics Platform"/>
            <consortium name="The Broad Institute Genome Sequencing Center for Infectious Disease"/>
            <person name="Wu L."/>
            <person name="Ma J."/>
        </authorList>
    </citation>
    <scope>NUCLEOTIDE SEQUENCE [LARGE SCALE GENOMIC DNA]</scope>
    <source>
        <strain evidence="9">JCM 17925</strain>
    </source>
</reference>
<dbReference type="SMART" id="SM00448">
    <property type="entry name" value="REC"/>
    <property type="match status" value="1"/>
</dbReference>
<keyword evidence="1 4" id="KW-0597">Phosphoprotein</keyword>
<dbReference type="PANTHER" id="PTHR48111">
    <property type="entry name" value="REGULATOR OF RPOS"/>
    <property type="match status" value="1"/>
</dbReference>
<dbReference type="Gene3D" id="1.10.10.10">
    <property type="entry name" value="Winged helix-like DNA-binding domain superfamily/Winged helix DNA-binding domain"/>
    <property type="match status" value="1"/>
</dbReference>
<dbReference type="PANTHER" id="PTHR48111:SF40">
    <property type="entry name" value="PHOSPHATE REGULON TRANSCRIPTIONAL REGULATORY PROTEIN PHOB"/>
    <property type="match status" value="1"/>
</dbReference>
<dbReference type="SMART" id="SM00862">
    <property type="entry name" value="Trans_reg_C"/>
    <property type="match status" value="1"/>
</dbReference>
<dbReference type="InterPro" id="IPR001867">
    <property type="entry name" value="OmpR/PhoB-type_DNA-bd"/>
</dbReference>
<evidence type="ECO:0000256" key="3">
    <source>
        <dbReference type="ARBA" id="ARBA00023125"/>
    </source>
</evidence>
<evidence type="ECO:0000256" key="4">
    <source>
        <dbReference type="PROSITE-ProRule" id="PRU00169"/>
    </source>
</evidence>
<dbReference type="Proteomes" id="UP001500936">
    <property type="component" value="Unassembled WGS sequence"/>
</dbReference>
<dbReference type="PROSITE" id="PS51755">
    <property type="entry name" value="OMPR_PHOB"/>
    <property type="match status" value="1"/>
</dbReference>
<dbReference type="InterPro" id="IPR039420">
    <property type="entry name" value="WalR-like"/>
</dbReference>
<keyword evidence="9" id="KW-1185">Reference proteome</keyword>
<dbReference type="InterPro" id="IPR036388">
    <property type="entry name" value="WH-like_DNA-bd_sf"/>
</dbReference>
<dbReference type="InterPro" id="IPR016032">
    <property type="entry name" value="Sig_transdc_resp-reg_C-effctor"/>
</dbReference>
<organism evidence="8 9">
    <name type="scientific">Nibrella viscosa</name>
    <dbReference type="NCBI Taxonomy" id="1084524"/>
    <lineage>
        <taxon>Bacteria</taxon>
        <taxon>Pseudomonadati</taxon>
        <taxon>Bacteroidota</taxon>
        <taxon>Cytophagia</taxon>
        <taxon>Cytophagales</taxon>
        <taxon>Spirosomataceae</taxon>
        <taxon>Nibrella</taxon>
    </lineage>
</organism>
<evidence type="ECO:0000256" key="1">
    <source>
        <dbReference type="ARBA" id="ARBA00022553"/>
    </source>
</evidence>
<dbReference type="PROSITE" id="PS50110">
    <property type="entry name" value="RESPONSE_REGULATORY"/>
    <property type="match status" value="1"/>
</dbReference>
<dbReference type="RefSeq" id="WP_345269286.1">
    <property type="nucleotide sequence ID" value="NZ_BAABHB010000007.1"/>
</dbReference>
<keyword evidence="3 5" id="KW-0238">DNA-binding</keyword>
<feature type="modified residue" description="4-aspartylphosphate" evidence="4">
    <location>
        <position position="61"/>
    </location>
</feature>
<comment type="caution">
    <text evidence="8">The sequence shown here is derived from an EMBL/GenBank/DDBJ whole genome shotgun (WGS) entry which is preliminary data.</text>
</comment>
<accession>A0ABP8KPA0</accession>
<dbReference type="SUPFAM" id="SSF46894">
    <property type="entry name" value="C-terminal effector domain of the bipartite response regulators"/>
    <property type="match status" value="1"/>
</dbReference>
<protein>
    <submittedName>
        <fullName evidence="8">Response regulator transcription factor</fullName>
    </submittedName>
</protein>
<evidence type="ECO:0000256" key="2">
    <source>
        <dbReference type="ARBA" id="ARBA00023012"/>
    </source>
</evidence>
<evidence type="ECO:0000313" key="8">
    <source>
        <dbReference type="EMBL" id="GAA4410891.1"/>
    </source>
</evidence>
<evidence type="ECO:0000256" key="5">
    <source>
        <dbReference type="PROSITE-ProRule" id="PRU01091"/>
    </source>
</evidence>
<name>A0ABP8KPA0_9BACT</name>
<dbReference type="EMBL" id="BAABHB010000007">
    <property type="protein sequence ID" value="GAA4410891.1"/>
    <property type="molecule type" value="Genomic_DNA"/>
</dbReference>
<evidence type="ECO:0000259" key="7">
    <source>
        <dbReference type="PROSITE" id="PS51755"/>
    </source>
</evidence>
<evidence type="ECO:0000313" key="9">
    <source>
        <dbReference type="Proteomes" id="UP001500936"/>
    </source>
</evidence>
<feature type="domain" description="Response regulatory" evidence="6">
    <location>
        <begin position="12"/>
        <end position="128"/>
    </location>
</feature>
<keyword evidence="2" id="KW-0902">Two-component regulatory system</keyword>
<gene>
    <name evidence="8" type="ORF">GCM10023187_36050</name>
</gene>